<dbReference type="InterPro" id="IPR036390">
    <property type="entry name" value="WH_DNA-bd_sf"/>
</dbReference>
<dbReference type="PANTHER" id="PTHR33154">
    <property type="entry name" value="TRANSCRIPTIONAL REGULATOR, ARSR FAMILY"/>
    <property type="match status" value="1"/>
</dbReference>
<dbReference type="GO" id="GO:0003700">
    <property type="term" value="F:DNA-binding transcription factor activity"/>
    <property type="evidence" value="ECO:0007669"/>
    <property type="project" value="InterPro"/>
</dbReference>
<dbReference type="AlphaFoldDB" id="H3NI88"/>
<dbReference type="HOGENOM" id="CLU_097806_6_2_9"/>
<dbReference type="InterPro" id="IPR001845">
    <property type="entry name" value="HTH_ArsR_DNA-bd_dom"/>
</dbReference>
<dbReference type="Pfam" id="PF01022">
    <property type="entry name" value="HTH_5"/>
    <property type="match status" value="1"/>
</dbReference>
<accession>H3NI88</accession>
<gene>
    <name evidence="5" type="ORF">HMPREF9708_00516</name>
</gene>
<sequence>MQKYIVNSPELTDFVNVIKLLAHPIRFSIALSLKDNGVLNVSKIQESLDLTQSTVSQHISKLREAGIVSAERDGTKIFYSLTSDTAKLVLDAYSQYK</sequence>
<dbReference type="InterPro" id="IPR011991">
    <property type="entry name" value="ArsR-like_HTH"/>
</dbReference>
<dbReference type="PRINTS" id="PR00778">
    <property type="entry name" value="HTHARSR"/>
</dbReference>
<keyword evidence="3" id="KW-0804">Transcription</keyword>
<evidence type="ECO:0000256" key="2">
    <source>
        <dbReference type="ARBA" id="ARBA00023125"/>
    </source>
</evidence>
<organism evidence="5 6">
    <name type="scientific">Facklamia languida CCUG 37842</name>
    <dbReference type="NCBI Taxonomy" id="883113"/>
    <lineage>
        <taxon>Bacteria</taxon>
        <taxon>Bacillati</taxon>
        <taxon>Bacillota</taxon>
        <taxon>Bacilli</taxon>
        <taxon>Lactobacillales</taxon>
        <taxon>Aerococcaceae</taxon>
        <taxon>Facklamia</taxon>
    </lineage>
</organism>
<dbReference type="OrthoDB" id="9802016at2"/>
<dbReference type="GO" id="GO:0003677">
    <property type="term" value="F:DNA binding"/>
    <property type="evidence" value="ECO:0007669"/>
    <property type="project" value="UniProtKB-KW"/>
</dbReference>
<dbReference type="InterPro" id="IPR051081">
    <property type="entry name" value="HTH_MetalResp_TranReg"/>
</dbReference>
<proteinExistence type="predicted"/>
<evidence type="ECO:0000256" key="3">
    <source>
        <dbReference type="ARBA" id="ARBA00023163"/>
    </source>
</evidence>
<reference evidence="5 6" key="1">
    <citation type="submission" date="2012-01" db="EMBL/GenBank/DDBJ databases">
        <title>The Genome Sequence of Facklamia languida CCUG 37842.</title>
        <authorList>
            <consortium name="The Broad Institute Genome Sequencing Platform"/>
            <person name="Earl A."/>
            <person name="Ward D."/>
            <person name="Feldgarden M."/>
            <person name="Gevers D."/>
            <person name="Huys G."/>
            <person name="Young S.K."/>
            <person name="Zeng Q."/>
            <person name="Gargeya S."/>
            <person name="Fitzgerald M."/>
            <person name="Haas B."/>
            <person name="Abouelleil A."/>
            <person name="Alvarado L."/>
            <person name="Arachchi H.M."/>
            <person name="Berlin A."/>
            <person name="Chapman S.B."/>
            <person name="Gearin G."/>
            <person name="Goldberg J."/>
            <person name="Griggs A."/>
            <person name="Gujja S."/>
            <person name="Hansen M."/>
            <person name="Heiman D."/>
            <person name="Howarth C."/>
            <person name="Larimer J."/>
            <person name="Lui A."/>
            <person name="MacDonald P.J.P."/>
            <person name="McCowen C."/>
            <person name="Montmayeur A."/>
            <person name="Murphy C."/>
            <person name="Neiman D."/>
            <person name="Pearson M."/>
            <person name="Priest M."/>
            <person name="Roberts A."/>
            <person name="Saif S."/>
            <person name="Shea T."/>
            <person name="Sisk P."/>
            <person name="Stolte C."/>
            <person name="Sykes S."/>
            <person name="Wortman J."/>
            <person name="Nusbaum C."/>
            <person name="Birren B."/>
        </authorList>
    </citation>
    <scope>NUCLEOTIDE SEQUENCE [LARGE SCALE GENOMIC DNA]</scope>
    <source>
        <strain evidence="5 6">CCUG 37842</strain>
    </source>
</reference>
<evidence type="ECO:0000313" key="6">
    <source>
        <dbReference type="Proteomes" id="UP000006190"/>
    </source>
</evidence>
<dbReference type="PANTHER" id="PTHR33154:SF28">
    <property type="entry name" value="HTH-TYPE TRANSCRIPTIONAL REGULATOR YGAV-RELATED"/>
    <property type="match status" value="1"/>
</dbReference>
<keyword evidence="6" id="KW-1185">Reference proteome</keyword>
<keyword evidence="1" id="KW-0805">Transcription regulation</keyword>
<dbReference type="SUPFAM" id="SSF46785">
    <property type="entry name" value="Winged helix' DNA-binding domain"/>
    <property type="match status" value="1"/>
</dbReference>
<evidence type="ECO:0000256" key="1">
    <source>
        <dbReference type="ARBA" id="ARBA00023015"/>
    </source>
</evidence>
<evidence type="ECO:0000259" key="4">
    <source>
        <dbReference type="PROSITE" id="PS50987"/>
    </source>
</evidence>
<dbReference type="eggNOG" id="COG0640">
    <property type="taxonomic scope" value="Bacteria"/>
</dbReference>
<dbReference type="EMBL" id="AGEG01000003">
    <property type="protein sequence ID" value="EHR37887.1"/>
    <property type="molecule type" value="Genomic_DNA"/>
</dbReference>
<name>H3NI88_9LACT</name>
<dbReference type="RefSeq" id="WP_006308543.1">
    <property type="nucleotide sequence ID" value="NZ_JH601133.1"/>
</dbReference>
<dbReference type="PROSITE" id="PS50987">
    <property type="entry name" value="HTH_ARSR_2"/>
    <property type="match status" value="1"/>
</dbReference>
<protein>
    <recommendedName>
        <fullName evidence="4">HTH arsR-type domain-containing protein</fullName>
    </recommendedName>
</protein>
<dbReference type="SMART" id="SM00418">
    <property type="entry name" value="HTH_ARSR"/>
    <property type="match status" value="1"/>
</dbReference>
<dbReference type="Proteomes" id="UP000006190">
    <property type="component" value="Unassembled WGS sequence"/>
</dbReference>
<keyword evidence="2" id="KW-0238">DNA-binding</keyword>
<dbReference type="InterPro" id="IPR036388">
    <property type="entry name" value="WH-like_DNA-bd_sf"/>
</dbReference>
<dbReference type="CDD" id="cd00090">
    <property type="entry name" value="HTH_ARSR"/>
    <property type="match status" value="1"/>
</dbReference>
<feature type="domain" description="HTH arsR-type" evidence="4">
    <location>
        <begin position="6"/>
        <end position="97"/>
    </location>
</feature>
<dbReference type="Gene3D" id="1.10.10.10">
    <property type="entry name" value="Winged helix-like DNA-binding domain superfamily/Winged helix DNA-binding domain"/>
    <property type="match status" value="1"/>
</dbReference>
<dbReference type="PATRIC" id="fig|883113.3.peg.518"/>
<comment type="caution">
    <text evidence="5">The sequence shown here is derived from an EMBL/GenBank/DDBJ whole genome shotgun (WGS) entry which is preliminary data.</text>
</comment>
<dbReference type="NCBIfam" id="NF033788">
    <property type="entry name" value="HTH_metalloreg"/>
    <property type="match status" value="1"/>
</dbReference>
<evidence type="ECO:0000313" key="5">
    <source>
        <dbReference type="EMBL" id="EHR37887.1"/>
    </source>
</evidence>
<dbReference type="STRING" id="883113.HMPREF9708_00516"/>